<sequence>MCKPIQKSFLCICAYRNTPRCSHSRYVRPRAESSVQPDDYVVDGGWYTRMGKAGQTHMAWKSYARGWEHCIQYRLSFAGEDMELTEGFEGKCPDDEVGNQTGEEKTVWTMGLRQECMEEKIAYVTHEISNTTSTNKLAFSFQQGSSQPRSPSKDKQYSSK</sequence>
<evidence type="ECO:0000256" key="1">
    <source>
        <dbReference type="SAM" id="MobiDB-lite"/>
    </source>
</evidence>
<reference evidence="2" key="1">
    <citation type="journal article" date="2023" name="Mol. Phylogenet. Evol.">
        <title>Genome-scale phylogeny and comparative genomics of the fungal order Sordariales.</title>
        <authorList>
            <person name="Hensen N."/>
            <person name="Bonometti L."/>
            <person name="Westerberg I."/>
            <person name="Brannstrom I.O."/>
            <person name="Guillou S."/>
            <person name="Cros-Aarteil S."/>
            <person name="Calhoun S."/>
            <person name="Haridas S."/>
            <person name="Kuo A."/>
            <person name="Mondo S."/>
            <person name="Pangilinan J."/>
            <person name="Riley R."/>
            <person name="LaButti K."/>
            <person name="Andreopoulos B."/>
            <person name="Lipzen A."/>
            <person name="Chen C."/>
            <person name="Yan M."/>
            <person name="Daum C."/>
            <person name="Ng V."/>
            <person name="Clum A."/>
            <person name="Steindorff A."/>
            <person name="Ohm R.A."/>
            <person name="Martin F."/>
            <person name="Silar P."/>
            <person name="Natvig D.O."/>
            <person name="Lalanne C."/>
            <person name="Gautier V."/>
            <person name="Ament-Velasquez S.L."/>
            <person name="Kruys A."/>
            <person name="Hutchinson M.I."/>
            <person name="Powell A.J."/>
            <person name="Barry K."/>
            <person name="Miller A.N."/>
            <person name="Grigoriev I.V."/>
            <person name="Debuchy R."/>
            <person name="Gladieux P."/>
            <person name="Hiltunen Thoren M."/>
            <person name="Johannesson H."/>
        </authorList>
    </citation>
    <scope>NUCLEOTIDE SEQUENCE</scope>
    <source>
        <strain evidence="2">CBS 123565</strain>
    </source>
</reference>
<feature type="compositionally biased region" description="Polar residues" evidence="1">
    <location>
        <begin position="139"/>
        <end position="150"/>
    </location>
</feature>
<organism evidence="2 3">
    <name type="scientific">Trichocladium antarcticum</name>
    <dbReference type="NCBI Taxonomy" id="1450529"/>
    <lineage>
        <taxon>Eukaryota</taxon>
        <taxon>Fungi</taxon>
        <taxon>Dikarya</taxon>
        <taxon>Ascomycota</taxon>
        <taxon>Pezizomycotina</taxon>
        <taxon>Sordariomycetes</taxon>
        <taxon>Sordariomycetidae</taxon>
        <taxon>Sordariales</taxon>
        <taxon>Chaetomiaceae</taxon>
        <taxon>Trichocladium</taxon>
    </lineage>
</organism>
<comment type="caution">
    <text evidence="2">The sequence shown here is derived from an EMBL/GenBank/DDBJ whole genome shotgun (WGS) entry which is preliminary data.</text>
</comment>
<reference evidence="2" key="2">
    <citation type="submission" date="2023-05" db="EMBL/GenBank/DDBJ databases">
        <authorList>
            <consortium name="Lawrence Berkeley National Laboratory"/>
            <person name="Steindorff A."/>
            <person name="Hensen N."/>
            <person name="Bonometti L."/>
            <person name="Westerberg I."/>
            <person name="Brannstrom I.O."/>
            <person name="Guillou S."/>
            <person name="Cros-Aarteil S."/>
            <person name="Calhoun S."/>
            <person name="Haridas S."/>
            <person name="Kuo A."/>
            <person name="Mondo S."/>
            <person name="Pangilinan J."/>
            <person name="Riley R."/>
            <person name="Labutti K."/>
            <person name="Andreopoulos B."/>
            <person name="Lipzen A."/>
            <person name="Chen C."/>
            <person name="Yanf M."/>
            <person name="Daum C."/>
            <person name="Ng V."/>
            <person name="Clum A."/>
            <person name="Ohm R."/>
            <person name="Martin F."/>
            <person name="Silar P."/>
            <person name="Natvig D."/>
            <person name="Lalanne C."/>
            <person name="Gautier V."/>
            <person name="Ament-Velasquez S.L."/>
            <person name="Kruys A."/>
            <person name="Hutchinson M.I."/>
            <person name="Powell A.J."/>
            <person name="Barry K."/>
            <person name="Miller A.N."/>
            <person name="Grigoriev I.V."/>
            <person name="Debuchy R."/>
            <person name="Gladieux P."/>
            <person name="Thoren M.H."/>
            <person name="Johannesson H."/>
        </authorList>
    </citation>
    <scope>NUCLEOTIDE SEQUENCE</scope>
    <source>
        <strain evidence="2">CBS 123565</strain>
    </source>
</reference>
<keyword evidence="3" id="KW-1185">Reference proteome</keyword>
<gene>
    <name evidence="2" type="ORF">BT67DRAFT_378094</name>
</gene>
<protein>
    <submittedName>
        <fullName evidence="2">Uncharacterized protein</fullName>
    </submittedName>
</protein>
<name>A0AAN6UPI6_9PEZI</name>
<feature type="region of interest" description="Disordered" evidence="1">
    <location>
        <begin position="139"/>
        <end position="160"/>
    </location>
</feature>
<evidence type="ECO:0000313" key="2">
    <source>
        <dbReference type="EMBL" id="KAK4135526.1"/>
    </source>
</evidence>
<dbReference type="AlphaFoldDB" id="A0AAN6UPI6"/>
<accession>A0AAN6UPI6</accession>
<evidence type="ECO:0000313" key="3">
    <source>
        <dbReference type="Proteomes" id="UP001304895"/>
    </source>
</evidence>
<dbReference type="Proteomes" id="UP001304895">
    <property type="component" value="Unassembled WGS sequence"/>
</dbReference>
<proteinExistence type="predicted"/>
<dbReference type="EMBL" id="MU853406">
    <property type="protein sequence ID" value="KAK4135526.1"/>
    <property type="molecule type" value="Genomic_DNA"/>
</dbReference>
<feature type="compositionally biased region" description="Basic and acidic residues" evidence="1">
    <location>
        <begin position="151"/>
        <end position="160"/>
    </location>
</feature>